<dbReference type="InterPro" id="IPR036864">
    <property type="entry name" value="Zn2-C6_fun-type_DNA-bd_sf"/>
</dbReference>
<dbReference type="GO" id="GO:0000981">
    <property type="term" value="F:DNA-binding transcription factor activity, RNA polymerase II-specific"/>
    <property type="evidence" value="ECO:0007669"/>
    <property type="project" value="InterPro"/>
</dbReference>
<dbReference type="SMART" id="SM00066">
    <property type="entry name" value="GAL4"/>
    <property type="match status" value="1"/>
</dbReference>
<dbReference type="STRING" id="1220924.W2SBL6"/>
<evidence type="ECO:0000313" key="8">
    <source>
        <dbReference type="Proteomes" id="UP000030752"/>
    </source>
</evidence>
<keyword evidence="2" id="KW-0238">DNA-binding</keyword>
<feature type="compositionally biased region" description="Polar residues" evidence="5">
    <location>
        <begin position="11"/>
        <end position="21"/>
    </location>
</feature>
<dbReference type="InterPro" id="IPR001138">
    <property type="entry name" value="Zn2Cys6_DnaBD"/>
</dbReference>
<keyword evidence="4" id="KW-0539">Nucleus</keyword>
<dbReference type="VEuPathDB" id="FungiDB:HMPREF1541_09224"/>
<evidence type="ECO:0000256" key="3">
    <source>
        <dbReference type="ARBA" id="ARBA00023163"/>
    </source>
</evidence>
<dbReference type="CDD" id="cd12148">
    <property type="entry name" value="fungal_TF_MHR"/>
    <property type="match status" value="1"/>
</dbReference>
<dbReference type="PANTHER" id="PTHR47785:SF7">
    <property type="entry name" value="ZN(II)2CYS6 TRANSCRIPTION FACTOR (EUROFUNG)"/>
    <property type="match status" value="1"/>
</dbReference>
<name>W2SBL6_CYPE1</name>
<evidence type="ECO:0000313" key="7">
    <source>
        <dbReference type="EMBL" id="ETN45393.1"/>
    </source>
</evidence>
<feature type="region of interest" description="Disordered" evidence="5">
    <location>
        <begin position="128"/>
        <end position="165"/>
    </location>
</feature>
<evidence type="ECO:0000259" key="6">
    <source>
        <dbReference type="PROSITE" id="PS50048"/>
    </source>
</evidence>
<dbReference type="AlphaFoldDB" id="W2SBL6"/>
<dbReference type="OrthoDB" id="4356994at2759"/>
<keyword evidence="3" id="KW-0804">Transcription</keyword>
<dbReference type="GO" id="GO:0003677">
    <property type="term" value="F:DNA binding"/>
    <property type="evidence" value="ECO:0007669"/>
    <property type="project" value="UniProtKB-KW"/>
</dbReference>
<protein>
    <recommendedName>
        <fullName evidence="6">Zn(2)-C6 fungal-type domain-containing protein</fullName>
    </recommendedName>
</protein>
<dbReference type="GeneID" id="19976563"/>
<dbReference type="Gene3D" id="4.10.240.10">
    <property type="entry name" value="Zn(2)-C6 fungal-type DNA-binding domain"/>
    <property type="match status" value="1"/>
</dbReference>
<keyword evidence="8" id="KW-1185">Reference proteome</keyword>
<dbReference type="GO" id="GO:0008270">
    <property type="term" value="F:zinc ion binding"/>
    <property type="evidence" value="ECO:0007669"/>
    <property type="project" value="InterPro"/>
</dbReference>
<dbReference type="RefSeq" id="XP_008712121.1">
    <property type="nucleotide sequence ID" value="XM_008713899.1"/>
</dbReference>
<dbReference type="EMBL" id="KB822712">
    <property type="protein sequence ID" value="ETN45393.1"/>
    <property type="molecule type" value="Genomic_DNA"/>
</dbReference>
<feature type="region of interest" description="Disordered" evidence="5">
    <location>
        <begin position="1"/>
        <end position="66"/>
    </location>
</feature>
<dbReference type="InterPro" id="IPR053181">
    <property type="entry name" value="EcdB-like_regulator"/>
</dbReference>
<dbReference type="PROSITE" id="PS50048">
    <property type="entry name" value="ZN2_CY6_FUNGAL_2"/>
    <property type="match status" value="1"/>
</dbReference>
<evidence type="ECO:0000256" key="5">
    <source>
        <dbReference type="SAM" id="MobiDB-lite"/>
    </source>
</evidence>
<gene>
    <name evidence="7" type="ORF">HMPREF1541_09224</name>
</gene>
<evidence type="ECO:0000256" key="1">
    <source>
        <dbReference type="ARBA" id="ARBA00023015"/>
    </source>
</evidence>
<dbReference type="PROSITE" id="PS00463">
    <property type="entry name" value="ZN2_CY6_FUNGAL_1"/>
    <property type="match status" value="1"/>
</dbReference>
<sequence>MPFEMDRSFPQILNPSSSSVAPNGPKASLEAARQPIDLSVTDSSQAPDADSSRKRPASRIKSSYPRKRAIQACQKCRVRRTKCDNLRPTCSSCLDLGVECNYSEGDPSSYDAASLAILEKLSTIEQLLKPDDRPPAPPPRAASTRSSDLAESPVSHVKSLSSPSLERTKEAAPYHMSIERMLAWPVFQDLDPCLDLRCLLNASNDSQSQATLAATMAATKFDPNWDDELVKNFMDQVYIFNPIVEEAKIQKYVRDARFNGIGNDGPACLLLLILALGALSGSSPPRPPADASESRQQPYFKRAESYYAAAQQRMGMLLSQSGIVEAQCFFYAGVYLMSTIRPLEGWKMFVQALASCQAFYGGIEMTSRDNDRDKRLRESIYWTCFKSELEARLELNVTDASVWDLRYPAFFPSPPNELRSRSQTEIVWYYFLAEIALRRLANRILNYIYSTKPFESGSARAIDMAEQIPAFEQQAADWVRSLPPSLSLDKVGQRSPGESDLHQTLRFILEGELLDCYEMMYWPFIASAINASPEANHAINKEFTRKALDVAVQRIEKNEPGFYYRHHGTWAMLRSCTRSGLVLLAASRSSTVRHLLPTSWRHAVSKIVDMLRFWRWESEDVADRLILIETMLQGT</sequence>
<organism evidence="7 8">
    <name type="scientific">Cyphellophora europaea (strain CBS 101466)</name>
    <name type="common">Phialophora europaea</name>
    <dbReference type="NCBI Taxonomy" id="1220924"/>
    <lineage>
        <taxon>Eukaryota</taxon>
        <taxon>Fungi</taxon>
        <taxon>Dikarya</taxon>
        <taxon>Ascomycota</taxon>
        <taxon>Pezizomycotina</taxon>
        <taxon>Eurotiomycetes</taxon>
        <taxon>Chaetothyriomycetidae</taxon>
        <taxon>Chaetothyriales</taxon>
        <taxon>Cyphellophoraceae</taxon>
        <taxon>Cyphellophora</taxon>
    </lineage>
</organism>
<dbReference type="InParanoid" id="W2SBL6"/>
<reference evidence="7 8" key="1">
    <citation type="submission" date="2013-03" db="EMBL/GenBank/DDBJ databases">
        <title>The Genome Sequence of Phialophora europaea CBS 101466.</title>
        <authorList>
            <consortium name="The Broad Institute Genomics Platform"/>
            <person name="Cuomo C."/>
            <person name="de Hoog S."/>
            <person name="Gorbushina A."/>
            <person name="Walker B."/>
            <person name="Young S.K."/>
            <person name="Zeng Q."/>
            <person name="Gargeya S."/>
            <person name="Fitzgerald M."/>
            <person name="Haas B."/>
            <person name="Abouelleil A."/>
            <person name="Allen A.W."/>
            <person name="Alvarado L."/>
            <person name="Arachchi H.M."/>
            <person name="Berlin A.M."/>
            <person name="Chapman S.B."/>
            <person name="Gainer-Dewar J."/>
            <person name="Goldberg J."/>
            <person name="Griggs A."/>
            <person name="Gujja S."/>
            <person name="Hansen M."/>
            <person name="Howarth C."/>
            <person name="Imamovic A."/>
            <person name="Ireland A."/>
            <person name="Larimer J."/>
            <person name="McCowan C."/>
            <person name="Murphy C."/>
            <person name="Pearson M."/>
            <person name="Poon T.W."/>
            <person name="Priest M."/>
            <person name="Roberts A."/>
            <person name="Saif S."/>
            <person name="Shea T."/>
            <person name="Sisk P."/>
            <person name="Sykes S."/>
            <person name="Wortman J."/>
            <person name="Nusbaum C."/>
            <person name="Birren B."/>
        </authorList>
    </citation>
    <scope>NUCLEOTIDE SEQUENCE [LARGE SCALE GENOMIC DNA]</scope>
    <source>
        <strain evidence="7 8">CBS 101466</strain>
    </source>
</reference>
<evidence type="ECO:0000256" key="4">
    <source>
        <dbReference type="ARBA" id="ARBA00023242"/>
    </source>
</evidence>
<dbReference type="Pfam" id="PF00172">
    <property type="entry name" value="Zn_clus"/>
    <property type="match status" value="1"/>
</dbReference>
<dbReference type="PANTHER" id="PTHR47785">
    <property type="entry name" value="ZN(II)2CYS6 TRANSCRIPTION FACTOR (EUROFUNG)-RELATED-RELATED"/>
    <property type="match status" value="1"/>
</dbReference>
<proteinExistence type="predicted"/>
<dbReference type="CDD" id="cd00067">
    <property type="entry name" value="GAL4"/>
    <property type="match status" value="1"/>
</dbReference>
<feature type="compositionally biased region" description="Basic residues" evidence="5">
    <location>
        <begin position="54"/>
        <end position="66"/>
    </location>
</feature>
<keyword evidence="1" id="KW-0805">Transcription regulation</keyword>
<evidence type="ECO:0000256" key="2">
    <source>
        <dbReference type="ARBA" id="ARBA00023125"/>
    </source>
</evidence>
<dbReference type="HOGENOM" id="CLU_004835_2_0_1"/>
<feature type="domain" description="Zn(2)-C6 fungal-type" evidence="6">
    <location>
        <begin position="72"/>
        <end position="102"/>
    </location>
</feature>
<dbReference type="eggNOG" id="ENOG502QR47">
    <property type="taxonomic scope" value="Eukaryota"/>
</dbReference>
<dbReference type="SUPFAM" id="SSF57701">
    <property type="entry name" value="Zn2/Cys6 DNA-binding domain"/>
    <property type="match status" value="1"/>
</dbReference>
<dbReference type="Proteomes" id="UP000030752">
    <property type="component" value="Unassembled WGS sequence"/>
</dbReference>
<accession>W2SBL6</accession>